<evidence type="ECO:0000256" key="1">
    <source>
        <dbReference type="SAM" id="MobiDB-lite"/>
    </source>
</evidence>
<dbReference type="GeneID" id="25382358"/>
<dbReference type="AlphaFoldDB" id="U6JNF0"/>
<evidence type="ECO:0000256" key="2">
    <source>
        <dbReference type="SAM" id="Phobius"/>
    </source>
</evidence>
<accession>U6JNF0</accession>
<dbReference type="EMBL" id="HG678773">
    <property type="protein sequence ID" value="CDJ27044.1"/>
    <property type="molecule type" value="Genomic_DNA"/>
</dbReference>
<proteinExistence type="predicted"/>
<name>U6JNF0_9EIME</name>
<feature type="region of interest" description="Disordered" evidence="1">
    <location>
        <begin position="343"/>
        <end position="365"/>
    </location>
</feature>
<dbReference type="RefSeq" id="XP_013349622.1">
    <property type="nucleotide sequence ID" value="XM_013494168.1"/>
</dbReference>
<gene>
    <name evidence="3" type="ORF">EMH_0079240</name>
</gene>
<evidence type="ECO:0000313" key="4">
    <source>
        <dbReference type="Proteomes" id="UP000030744"/>
    </source>
</evidence>
<keyword evidence="2" id="KW-0812">Transmembrane</keyword>
<keyword evidence="2" id="KW-1133">Transmembrane helix</keyword>
<organism evidence="3 4">
    <name type="scientific">Eimeria mitis</name>
    <dbReference type="NCBI Taxonomy" id="44415"/>
    <lineage>
        <taxon>Eukaryota</taxon>
        <taxon>Sar</taxon>
        <taxon>Alveolata</taxon>
        <taxon>Apicomplexa</taxon>
        <taxon>Conoidasida</taxon>
        <taxon>Coccidia</taxon>
        <taxon>Eucoccidiorida</taxon>
        <taxon>Eimeriorina</taxon>
        <taxon>Eimeriidae</taxon>
        <taxon>Eimeria</taxon>
    </lineage>
</organism>
<keyword evidence="4" id="KW-1185">Reference proteome</keyword>
<dbReference type="VEuPathDB" id="ToxoDB:EMH_0079240"/>
<feature type="transmembrane region" description="Helical" evidence="2">
    <location>
        <begin position="51"/>
        <end position="73"/>
    </location>
</feature>
<feature type="region of interest" description="Disordered" evidence="1">
    <location>
        <begin position="78"/>
        <end position="124"/>
    </location>
</feature>
<keyword evidence="2" id="KW-0472">Membrane</keyword>
<reference evidence="3" key="2">
    <citation type="submission" date="2013-10" db="EMBL/GenBank/DDBJ databases">
        <authorList>
            <person name="Aslett M."/>
        </authorList>
    </citation>
    <scope>NUCLEOTIDE SEQUENCE [LARGE SCALE GENOMIC DNA]</scope>
    <source>
        <strain evidence="3">Houghton</strain>
    </source>
</reference>
<protein>
    <submittedName>
        <fullName evidence="3">Uncharacterized protein</fullName>
    </submittedName>
</protein>
<sequence length="641" mass="70356">MQSASFLDSSLEAIDAVPDDARTLGMAGTDVEVAAKNHLPKSKVKGYRRTAVATGLGAALALLLCLFLVRAGVQRRAGPKADLPTKKDSRIPSDATGEAGVSMREDRATDKSPSATQKTEAERRLEELQRLLPSASRLASAVDSSDAQRLLAAVKEYVDPEDQFDDTLLDRRKPSDRLDRALETLRRLHQTAATHAEGLAKNGAESRTFSMVDSKEEALALLSTIEDREAEDALLFVDYLRLLDRSISNMCRQFGEARGELSSVPRFVDEMSGESLISLANKVEWLKDLANKKARTVDTAFQMETSMLFAIKAHIYGLREARLLHLESQLGIARALMAAAEGDNGANRDKETQVADPKQSSRLPSLSEKLASAEAVLVKLRNILQSPDPHITLSDILSASRNADDLEAQADDLLVKCWTLALDHRHPEECLDPRISNMLKDVALKANWRAVQEMASLRVALRNLQTTKTGLQGSPEASDTPPAHLNTILSASLLKSGEETYAKAEKYYSEIKSLLEALHGLRETKHLVSQVQKATATVIPMVTLTSKLYMLMLDNCLLKLLNMDIQSNIEIAERASSSRSTLSRSERGVLEDLEASFDAAKESARKATTIKGAIEAAARMREKAEAMESLLNKRRGPPHHH</sequence>
<dbReference type="Proteomes" id="UP000030744">
    <property type="component" value="Unassembled WGS sequence"/>
</dbReference>
<evidence type="ECO:0000313" key="3">
    <source>
        <dbReference type="EMBL" id="CDJ27044.1"/>
    </source>
</evidence>
<reference evidence="3" key="1">
    <citation type="submission" date="2013-10" db="EMBL/GenBank/DDBJ databases">
        <title>Genomic analysis of the causative agents of coccidiosis in chickens.</title>
        <authorList>
            <person name="Reid A.J."/>
            <person name="Blake D."/>
            <person name="Billington K."/>
            <person name="Browne H."/>
            <person name="Dunn M."/>
            <person name="Hung S."/>
            <person name="Kawahara F."/>
            <person name="Miranda-Saavedra D."/>
            <person name="Mourier T."/>
            <person name="Nagra H."/>
            <person name="Otto T.D."/>
            <person name="Rawlings N."/>
            <person name="Sanchez A."/>
            <person name="Sanders M."/>
            <person name="Subramaniam C."/>
            <person name="Tay Y."/>
            <person name="Dear P."/>
            <person name="Doerig C."/>
            <person name="Gruber A."/>
            <person name="Parkinson J."/>
            <person name="Shirley M."/>
            <person name="Wan K.L."/>
            <person name="Berriman M."/>
            <person name="Tomley F."/>
            <person name="Pain A."/>
        </authorList>
    </citation>
    <scope>NUCLEOTIDE SEQUENCE [LARGE SCALE GENOMIC DNA]</scope>
    <source>
        <strain evidence="3">Houghton</strain>
    </source>
</reference>
<dbReference type="OrthoDB" id="346976at2759"/>